<sequence length="1292" mass="141060">MDFNKGNKIRIAVDRGGTFTDCIGNRGSGKQEDDVIIKLLSVDPKNYPDAPLEGIRRLLEVVEEKKIPRGTPLDISNVSSIRMGTTLATNCALERNGESCAFVTTRGFKDILVIGDQSRPNIFDLNIKKREPLYDMVLEIDERVTLEDYSEDPARHVSQADAAENTVVGKSGEVVRVLKVPDVNEVRSSLQLIYDSGIRSLAVAFLHSYTYPQHERLVGDIAKEIGFQHISLSSEVSPMIKYLPRAHSAVADAYLTPVIKKYLSGIQAGLVNSTNTSLQLMQSDGGLVEGDKFSGLRSILSGPAGGVVGYSSTCYDRGNEIPLIGFDMGGTSTDVSRFGDGKLDHIFETSTAGIIIQSPQLNITTVASGGSSQLFWENGLFRVGPESAAADPGPAAYRKGGPLTITDANLFLGRLVPEYFPKIFGPDEDESLDLEMSAKKFMELTKVINKDLGTSMTTDEVAYGFVKVANETMARPIRAITEAKGHVVSNHRLVTFGGAGGQHAVAVAESLGIDVVLVHRYSSILSAYGIFLADVVEEVQEPYFIPLEGLDSMPKIQKKLDELVERSRRSLVAQGFAESHIVVERYLNLRYEGTETSLMILQRNEEYAFERWFSEAHQQEFGFSFSDKSIIVDDIRVRAIGKSNVRNEESIDSQLQRCKRTIVDPAEEASFFKKVFFTDRRVNTPVYETEKMRYGAVIRGPAILADGTQTNIIPENCEATILKSHIFIKIVSKVEKVIGEEDNYIDPVMLSIFSHKFMDIAEQMGTQLAKTSVSTNVKERLDFSCALFDSLGNLVANAPHLPVHLGSMSTCIAAQAKLWEGKLKPGDVLVTNHPEIGGTHLPDITVISPAFSKADGSIAFFVASRAHHADIGGTLPGSIPPNSKELYEEGAAIYSELIVKEGIFQENLIRRLLLEEPAKYPGCSGSRRISDNISDLKAQIAANNKGIQLILKLMSENGLQKVERYMEAIQVNAADTVKKMLKRLTEHFGQTHFHSEDLMDDGTVIKLNVSLDIENEEYIFDFEGTSPQVYGNLNAPEAITTSAVLYCLRCLVDEDIPLNQGCLKRITIRIPKGSILSPVGGIAVVGGNVMTSQRVTDVILKAFNVMADSQGDCNNFTFGSGGTDPQTGLMKQGFGYYETICGGHGAGADSWRGSGWNGTSAVHTNMTNTRITDTEVLERRYPVILRRFSIRPQSGGKGKYCGGDGAIREIEFRHPVKASILSERRVIAPHGLNGGKDGSRGLNLWVRGSSGNSIINLGGKNTVNVSVGDRIIIMTPGGGGCGRVDTSDAYNN</sequence>
<evidence type="ECO:0000259" key="4">
    <source>
        <dbReference type="Pfam" id="PF05378"/>
    </source>
</evidence>
<dbReference type="Pfam" id="PF01968">
    <property type="entry name" value="Hydantoinase_A"/>
    <property type="match status" value="1"/>
</dbReference>
<evidence type="ECO:0000313" key="6">
    <source>
        <dbReference type="EMBL" id="QLL32484.1"/>
    </source>
</evidence>
<dbReference type="OrthoDB" id="3643at2759"/>
<dbReference type="KEGG" id="tgb:HG536_0C06540"/>
<gene>
    <name evidence="6" type="ORF">HG536_0C06540</name>
</gene>
<dbReference type="GO" id="GO:0006749">
    <property type="term" value="P:glutathione metabolic process"/>
    <property type="evidence" value="ECO:0007669"/>
    <property type="project" value="TreeGrafter"/>
</dbReference>
<dbReference type="InterPro" id="IPR003692">
    <property type="entry name" value="Hydantoinase_B"/>
</dbReference>
<evidence type="ECO:0008006" key="8">
    <source>
        <dbReference type="Google" id="ProtNLM"/>
    </source>
</evidence>
<evidence type="ECO:0000259" key="2">
    <source>
        <dbReference type="Pfam" id="PF01968"/>
    </source>
</evidence>
<feature type="domain" description="Hydantoinase/oxoprolinase N-terminal" evidence="4">
    <location>
        <begin position="10"/>
        <end position="226"/>
    </location>
</feature>
<dbReference type="RefSeq" id="XP_037139159.1">
    <property type="nucleotide sequence ID" value="XM_037283263.1"/>
</dbReference>
<dbReference type="InterPro" id="IPR045079">
    <property type="entry name" value="Oxoprolinase-like"/>
</dbReference>
<evidence type="ECO:0000256" key="1">
    <source>
        <dbReference type="ARBA" id="ARBA00010403"/>
    </source>
</evidence>
<dbReference type="Proteomes" id="UP000515788">
    <property type="component" value="Chromosome 3"/>
</dbReference>
<proteinExistence type="inferred from homology"/>
<keyword evidence="7" id="KW-1185">Reference proteome</keyword>
<feature type="domain" description="Hydantoinase A/oxoprolinase" evidence="2">
    <location>
        <begin position="245"/>
        <end position="538"/>
    </location>
</feature>
<reference evidence="6 7" key="1">
    <citation type="submission" date="2020-06" db="EMBL/GenBank/DDBJ databases">
        <title>The yeast mating-type switching endonuclease HO is a domesticated member of an unorthodox homing genetic element family.</title>
        <authorList>
            <person name="Coughlan A.Y."/>
            <person name="Lombardi L."/>
            <person name="Braun-Galleani S."/>
            <person name="Martos A.R."/>
            <person name="Galeote V."/>
            <person name="Bigey F."/>
            <person name="Dequin S."/>
            <person name="Byrne K.P."/>
            <person name="Wolfe K.H."/>
        </authorList>
    </citation>
    <scope>NUCLEOTIDE SEQUENCE [LARGE SCALE GENOMIC DNA]</scope>
    <source>
        <strain evidence="6 7">CBS764</strain>
    </source>
</reference>
<dbReference type="PANTHER" id="PTHR11365">
    <property type="entry name" value="5-OXOPROLINASE RELATED"/>
    <property type="match status" value="1"/>
</dbReference>
<accession>A0A7G3ZG48</accession>
<evidence type="ECO:0000313" key="7">
    <source>
        <dbReference type="Proteomes" id="UP000515788"/>
    </source>
</evidence>
<feature type="domain" description="Acetophenone carboxylase-like C-terminal" evidence="5">
    <location>
        <begin position="554"/>
        <end position="727"/>
    </location>
</feature>
<dbReference type="InterPro" id="IPR008040">
    <property type="entry name" value="Hydant_A_N"/>
</dbReference>
<comment type="similarity">
    <text evidence="1">Belongs to the oxoprolinase family.</text>
</comment>
<dbReference type="EMBL" id="CP059248">
    <property type="protein sequence ID" value="QLL32484.1"/>
    <property type="molecule type" value="Genomic_DNA"/>
</dbReference>
<dbReference type="Pfam" id="PF19278">
    <property type="entry name" value="Hydant_A_C"/>
    <property type="match status" value="1"/>
</dbReference>
<name>A0A7G3ZG48_9SACH</name>
<protein>
    <recommendedName>
        <fullName evidence="8">5-oxoprolinase</fullName>
    </recommendedName>
</protein>
<dbReference type="InterPro" id="IPR049517">
    <property type="entry name" value="ACX-like_C"/>
</dbReference>
<dbReference type="PANTHER" id="PTHR11365:SF2">
    <property type="entry name" value="5-OXOPROLINASE"/>
    <property type="match status" value="1"/>
</dbReference>
<dbReference type="GeneID" id="59325620"/>
<dbReference type="GO" id="GO:0005829">
    <property type="term" value="C:cytosol"/>
    <property type="evidence" value="ECO:0007669"/>
    <property type="project" value="TreeGrafter"/>
</dbReference>
<dbReference type="Pfam" id="PF05378">
    <property type="entry name" value="Hydant_A_N"/>
    <property type="match status" value="1"/>
</dbReference>
<dbReference type="GO" id="GO:0017168">
    <property type="term" value="F:5-oxoprolinase (ATP-hydrolyzing) activity"/>
    <property type="evidence" value="ECO:0007669"/>
    <property type="project" value="TreeGrafter"/>
</dbReference>
<dbReference type="Pfam" id="PF02538">
    <property type="entry name" value="Hydantoinase_B"/>
    <property type="match status" value="1"/>
</dbReference>
<evidence type="ECO:0000259" key="5">
    <source>
        <dbReference type="Pfam" id="PF19278"/>
    </source>
</evidence>
<evidence type="ECO:0000259" key="3">
    <source>
        <dbReference type="Pfam" id="PF02538"/>
    </source>
</evidence>
<dbReference type="InterPro" id="IPR002821">
    <property type="entry name" value="Hydantoinase_A"/>
</dbReference>
<organism evidence="6 7">
    <name type="scientific">Torulaspora globosa</name>
    <dbReference type="NCBI Taxonomy" id="48254"/>
    <lineage>
        <taxon>Eukaryota</taxon>
        <taxon>Fungi</taxon>
        <taxon>Dikarya</taxon>
        <taxon>Ascomycota</taxon>
        <taxon>Saccharomycotina</taxon>
        <taxon>Saccharomycetes</taxon>
        <taxon>Saccharomycetales</taxon>
        <taxon>Saccharomycetaceae</taxon>
        <taxon>Torulaspora</taxon>
    </lineage>
</organism>
<feature type="domain" description="Hydantoinase B/oxoprolinase" evidence="3">
    <location>
        <begin position="746"/>
        <end position="1283"/>
    </location>
</feature>